<dbReference type="Proteomes" id="UP000798662">
    <property type="component" value="Chromosome 3"/>
</dbReference>
<keyword evidence="2" id="KW-1185">Reference proteome</keyword>
<dbReference type="EMBL" id="CM020620">
    <property type="protein sequence ID" value="KAK1869538.1"/>
    <property type="molecule type" value="Genomic_DNA"/>
</dbReference>
<name>A0ACC3CIA1_PYRYE</name>
<evidence type="ECO:0000313" key="2">
    <source>
        <dbReference type="Proteomes" id="UP000798662"/>
    </source>
</evidence>
<organism evidence="1 2">
    <name type="scientific">Pyropia yezoensis</name>
    <name type="common">Susabi-nori</name>
    <name type="synonym">Porphyra yezoensis</name>
    <dbReference type="NCBI Taxonomy" id="2788"/>
    <lineage>
        <taxon>Eukaryota</taxon>
        <taxon>Rhodophyta</taxon>
        <taxon>Bangiophyceae</taxon>
        <taxon>Bangiales</taxon>
        <taxon>Bangiaceae</taxon>
        <taxon>Pyropia</taxon>
    </lineage>
</organism>
<evidence type="ECO:0000313" key="1">
    <source>
        <dbReference type="EMBL" id="KAK1869538.1"/>
    </source>
</evidence>
<gene>
    <name evidence="1" type="ORF">I4F81_012013</name>
</gene>
<reference evidence="1" key="1">
    <citation type="submission" date="2019-11" db="EMBL/GenBank/DDBJ databases">
        <title>Nori genome reveals adaptations in red seaweeds to the harsh intertidal environment.</title>
        <authorList>
            <person name="Wang D."/>
            <person name="Mao Y."/>
        </authorList>
    </citation>
    <scope>NUCLEOTIDE SEQUENCE</scope>
    <source>
        <tissue evidence="1">Gametophyte</tissue>
    </source>
</reference>
<proteinExistence type="predicted"/>
<protein>
    <submittedName>
        <fullName evidence="1">Uncharacterized protein</fullName>
    </submittedName>
</protein>
<accession>A0ACC3CIA1</accession>
<comment type="caution">
    <text evidence="1">The sequence shown here is derived from an EMBL/GenBank/DDBJ whole genome shotgun (WGS) entry which is preliminary data.</text>
</comment>
<sequence length="287" mass="28939">MCTPAPFMMRGRTLRVVAAVAAVALVGAAAMAATTPATAAAVARAAPAAAASGPSAAATWSPPLSTHTAAAINSSADDTVDASQDATAAAAAASTATGIPAAATSRFFSRLRRAFQKRAKAAAAAARAIAAAAARAREAKAAAEADAVETALTFTNAVATTGDKLATHRQALRVTGVSLEAMAGALPSPVTGSLAKLLQGRVDAAEAMRDDAQAAVAAVRTLIHQAFAAMSKMASTLKTYRDSVATTQALQAMHLVVAHLQDITREMDAEVKLVENEILAATLQLRK</sequence>